<dbReference type="RefSeq" id="WP_388035153.1">
    <property type="nucleotide sequence ID" value="NZ_JBHUEK010000007.1"/>
</dbReference>
<dbReference type="EMBL" id="JBHUEK010000007">
    <property type="protein sequence ID" value="MFD1777658.1"/>
    <property type="molecule type" value="Genomic_DNA"/>
</dbReference>
<evidence type="ECO:0000313" key="4">
    <source>
        <dbReference type="Proteomes" id="UP001597227"/>
    </source>
</evidence>
<protein>
    <submittedName>
        <fullName evidence="3">PH domain-containing protein</fullName>
    </submittedName>
</protein>
<feature type="transmembrane region" description="Helical" evidence="1">
    <location>
        <begin position="44"/>
        <end position="63"/>
    </location>
</feature>
<organism evidence="3 4">
    <name type="scientific">Fredinandcohnia salidurans</name>
    <dbReference type="NCBI Taxonomy" id="2595041"/>
    <lineage>
        <taxon>Bacteria</taxon>
        <taxon>Bacillati</taxon>
        <taxon>Bacillota</taxon>
        <taxon>Bacilli</taxon>
        <taxon>Bacillales</taxon>
        <taxon>Bacillaceae</taxon>
        <taxon>Fredinandcohnia</taxon>
    </lineage>
</organism>
<proteinExistence type="predicted"/>
<keyword evidence="1" id="KW-0472">Membrane</keyword>
<dbReference type="PANTHER" id="PTHR34473">
    <property type="entry name" value="UPF0699 TRANSMEMBRANE PROTEIN YDBS"/>
    <property type="match status" value="1"/>
</dbReference>
<evidence type="ECO:0000259" key="2">
    <source>
        <dbReference type="Pfam" id="PF03703"/>
    </source>
</evidence>
<sequence length="532" mass="62741">MMKYHPLSIGFKIYQLIKNNFILLVLLFVIQRDSESWYFVYGRYAFLLFVFLRLLHIVASWFVEKYEWKDRTFHIHKGIFVKRTSTIPFSRIQNVTRKTTLFHKIVGLTSLTFETAMDGEDDSIHFDVLSKKHADFLIDLVQTGKQQAGALKFEHVEQIHENHALDYANEESIEKYDENVPGYVENGQQNVLEKRRHVHFTPEKKDLWKASFTSLSFLAIIPIIFAGLDTLRPFLPDTNQLEGVLKVLLASKWLFVIVLIIAIIIAVTFGVARTFIRYGRYEISSDSRYIYIDRGVLDESYFAIEKKKIQGLEIKQTLMKRIFGLAEVKLISSANPNKGDESINVNSLYPFLPLQKAYELIEELLPIYQVKTSKLERLPRKSLWVKLLKPSWLWLIVTIGLFYFKPELFGIEQIWWILSVVFLCFIILQRFLDYHHTRYAVNESQVQWWHGGLTSRMFITKRRHLIEMSYSQSRLQSLFQVASITTMNRSTPTHIETIDDIPLPFAQAFEKWYMKRQEDVDLVEEHYSYWKS</sequence>
<dbReference type="Proteomes" id="UP001597227">
    <property type="component" value="Unassembled WGS sequence"/>
</dbReference>
<dbReference type="Pfam" id="PF03703">
    <property type="entry name" value="bPH_2"/>
    <property type="match status" value="3"/>
</dbReference>
<keyword evidence="1" id="KW-1133">Transmembrane helix</keyword>
<accession>A0ABW4MIN4</accession>
<feature type="transmembrane region" description="Helical" evidence="1">
    <location>
        <begin position="383"/>
        <end position="402"/>
    </location>
</feature>
<gene>
    <name evidence="3" type="ORF">ACFSFW_03190</name>
</gene>
<reference evidence="4" key="1">
    <citation type="journal article" date="2019" name="Int. J. Syst. Evol. Microbiol.">
        <title>The Global Catalogue of Microorganisms (GCM) 10K type strain sequencing project: providing services to taxonomists for standard genome sequencing and annotation.</title>
        <authorList>
            <consortium name="The Broad Institute Genomics Platform"/>
            <consortium name="The Broad Institute Genome Sequencing Center for Infectious Disease"/>
            <person name="Wu L."/>
            <person name="Ma J."/>
        </authorList>
    </citation>
    <scope>NUCLEOTIDE SEQUENCE [LARGE SCALE GENOMIC DNA]</scope>
    <source>
        <strain evidence="4">CCUG 15531</strain>
    </source>
</reference>
<dbReference type="PIRSF" id="PIRSF026631">
    <property type="entry name" value="UCP026631"/>
    <property type="match status" value="1"/>
</dbReference>
<keyword evidence="1" id="KW-0812">Transmembrane</keyword>
<keyword evidence="4" id="KW-1185">Reference proteome</keyword>
<dbReference type="InterPro" id="IPR014529">
    <property type="entry name" value="UCP026631"/>
</dbReference>
<dbReference type="PANTHER" id="PTHR34473:SF2">
    <property type="entry name" value="UPF0699 TRANSMEMBRANE PROTEIN YDBT"/>
    <property type="match status" value="1"/>
</dbReference>
<evidence type="ECO:0000256" key="1">
    <source>
        <dbReference type="SAM" id="Phobius"/>
    </source>
</evidence>
<comment type="caution">
    <text evidence="3">The sequence shown here is derived from an EMBL/GenBank/DDBJ whole genome shotgun (WGS) entry which is preliminary data.</text>
</comment>
<feature type="domain" description="YdbS-like PH" evidence="2">
    <location>
        <begin position="434"/>
        <end position="513"/>
    </location>
</feature>
<feature type="transmembrane region" description="Helical" evidence="1">
    <location>
        <begin position="253"/>
        <end position="276"/>
    </location>
</feature>
<evidence type="ECO:0000313" key="3">
    <source>
        <dbReference type="EMBL" id="MFD1777658.1"/>
    </source>
</evidence>
<feature type="domain" description="YdbS-like PH" evidence="2">
    <location>
        <begin position="65"/>
        <end position="139"/>
    </location>
</feature>
<feature type="transmembrane region" description="Helical" evidence="1">
    <location>
        <begin position="207"/>
        <end position="228"/>
    </location>
</feature>
<feature type="transmembrane region" description="Helical" evidence="1">
    <location>
        <begin position="414"/>
        <end position="432"/>
    </location>
</feature>
<dbReference type="InterPro" id="IPR005182">
    <property type="entry name" value="YdbS-like_PH"/>
</dbReference>
<name>A0ABW4MIN4_9BACI</name>
<feature type="domain" description="YdbS-like PH" evidence="2">
    <location>
        <begin position="281"/>
        <end position="362"/>
    </location>
</feature>